<dbReference type="Gene3D" id="2.10.25.10">
    <property type="entry name" value="Laminin"/>
    <property type="match status" value="3"/>
</dbReference>
<reference evidence="13 14" key="1">
    <citation type="journal article" date="2015" name="Genome Biol. Evol.">
        <title>Comparative Genomics of a Bacterivorous Green Alga Reveals Evolutionary Causalities and Consequences of Phago-Mixotrophic Mode of Nutrition.</title>
        <authorList>
            <person name="Burns J.A."/>
            <person name="Paasch A."/>
            <person name="Narechania A."/>
            <person name="Kim E."/>
        </authorList>
    </citation>
    <scope>NUCLEOTIDE SEQUENCE [LARGE SCALE GENOMIC DNA]</scope>
    <source>
        <strain evidence="13 14">PLY_AMNH</strain>
    </source>
</reference>
<dbReference type="Pfam" id="PF07645">
    <property type="entry name" value="EGF_CA"/>
    <property type="match status" value="1"/>
</dbReference>
<feature type="region of interest" description="Disordered" evidence="10">
    <location>
        <begin position="2062"/>
        <end position="2102"/>
    </location>
</feature>
<sequence>MEVPTKFVVLPYARIILRSNGVNIALLTTQVALLCAIVEAAATPNSSSMQTQGFGKSVESHYLTSANFRARYDEEMDVKASLGLEVDFASSDHLNATQHTHGARKRRRLLGNEGSINLPESRMRRTTSYPGWIYARVRKKWCKQHTNAACTLGQMTSVVDQTELSFIHGTVAQAFNVLVSAGQVWFSFIHGFVAQDEKELCSAGQVMFSFIHGIVAQALSVLVSAGQVRLSLSTAALPRLKKNSSARGKSDLDSGASVVLYWTGARNSTCITFSEIPSTIADIALAASSVPAESPALSWNFSNADLCASTCSITLCGFSVGETVINGTVHFMEVDGRPVSHLSETLYVNLPPPPPSPPPPPPIPPSPPPTAAPTFEPTSSPTKHPTTFSPTESRHMLPLHANSSPTRHPLPPPPPPPSPPPPSLSIADMVSGASVSMYWTGAANTTCISFTGLNNTIMHVAVSSTAVPKGTTALAWSFTNADMCPSTAAACNITLCGFSVGSTDVNGTVTFAGSTGIPTSHLNETFHVFHPPPSLQALPKPSSPASAASPKPTSPEPSSPSPPGQTLVTAVNTSITFPALSIASFSNATFDISFRTDFAAQVAAAANISADLVLISSILAGSVQVVSVAEFPVDVTEASHSVFSALLASSPQSVFNYTSFSGYGQEQEQGAADEGGVDGVPVTGQEQEQGAADEGVTGQEQEQGLDEGVTGQEQEQGAADEGGVDGAPVTGQEQEQGAADEGGVDVAPVTGQEQEQGAADEGGVDGAPVTGQEQKQGVADVAGCAGMPCYEGVTCADVAAPGSGYTCGACPERMLGDGVSCQENLCFEGNGGCDLRVSCRNDEDAGGVVCGACPAGLEYAENGGMDCVDVDGCAVGPALCSPGVECVDVVAPGSGFSCGDCPAGSEGDGLSCVDVDECGAASSPCDPRASCTNTEGGFDCGDCPAGFFGTGDTECRPVGTCGDGDNGGCDARATCEEGSEGPECGPCPAGYTGSGDTACMDTDGCASEPCFPGVLCIDALAPEEGSTCGSCPEGYRGNGESCEICHLSVRIASSSAVEGNVKRAYTNQVNAVNDGLDHAECVHALGTTFSWAGSRSDGEPFELTASANQADTLRLNFPKSTLSPRVAYSLLLSAQLAGNPEVASSASAVFYVEAQELVALVAGGGMETGADSLVVLDATSSYDPDAAEEDMTYMWTCSRDDAPSACRDRAGQPLPPVMTDAVLSYHLEGGSTEGAPFTYIFALQVSKSERSSTTSTTVKVASGQPPVPTIAPLTKVNPNEKLTLTATVISYAAADTLELAWEAEVADSSFELAEAAMTPLLDSTSLVVAKNTLRAGGAYLFRLRATDANGPSSASLLVEVNTAPSGGAAAAAPLEGVAMTTAFTLSALGWEDDDVPLWYQWKYQIRGAGTDNLTLTEFSSGGDDVTTMLPTAGLEQERRVVVVVVSVKDALGAMASAVTEVAVTPVEIEAGQEDAVVDAFLDEALTNLDNGNTEATLAQVDGIAQLMAPEEGAAAVYDVRRRRVLLQAAPEENSKKAAQRDSLMEMVGSASSKMAVTDDSVEWLASTAGLVVGAPSEVSEGTGEDALALFDSLVADTADPSTEASITAGSAAAVCAGLSSVSVAGAVRDALTNASELSARRLRRRRLMSDSNATQGSTTVTADALQVLGSMGSSMMGSMVEGEDPQDVASDTLTMSVRKDDATSPSSAMYAAPVGGPGGSSVSFPPSLGGAVGGGAVAISLLTSAIDPYADPGNASTLSATVTTISLGGAQGGTLSVSGLQEAINFSLPLAPADPSEEGRRGASDADDAGATPPATCVYWSEVYNENQVRLDIDLITFTEGSGEPMPAGVVLHWRSKNVTELGGDLRQAWGILDWDGVVAVAGGAGDLLRDCTETWAAYFPEWQGEDAGYRKYVGEGCRLADPGNNASCWWKWESQAFVGRGCVWARHAQCLCSHLTDFKATQDQELGSAEPPPGQALSASDMTSLSAADLAKSALLLGVLASLMGGATLLAWASNFQYRNQKRKSLRELMQHHGTGELWLKLVDGMWTWSLGAEEGKAAVVSGTDGGKAKNRGGGGGGGKPRQPKLVPGVKDAMALKPSRA</sequence>
<feature type="compositionally biased region" description="Pro residues" evidence="10">
    <location>
        <begin position="408"/>
        <end position="423"/>
    </location>
</feature>
<evidence type="ECO:0000256" key="3">
    <source>
        <dbReference type="ARBA" id="ARBA00022692"/>
    </source>
</evidence>
<keyword evidence="14" id="KW-1185">Reference proteome</keyword>
<dbReference type="EMBL" id="LGRX02007457">
    <property type="protein sequence ID" value="KAK3274984.1"/>
    <property type="molecule type" value="Genomic_DNA"/>
</dbReference>
<name>A0AAE0L7U8_9CHLO</name>
<feature type="transmembrane region" description="Helical" evidence="11">
    <location>
        <begin position="1995"/>
        <end position="2015"/>
    </location>
</feature>
<evidence type="ECO:0000256" key="11">
    <source>
        <dbReference type="SAM" id="Phobius"/>
    </source>
</evidence>
<dbReference type="GO" id="GO:0005509">
    <property type="term" value="F:calcium ion binding"/>
    <property type="evidence" value="ECO:0007669"/>
    <property type="project" value="InterPro"/>
</dbReference>
<gene>
    <name evidence="13" type="ORF">CYMTET_16864</name>
</gene>
<dbReference type="FunFam" id="2.10.25.10:FF:000038">
    <property type="entry name" value="Fibrillin 2"/>
    <property type="match status" value="1"/>
</dbReference>
<dbReference type="SMART" id="SM00181">
    <property type="entry name" value="EGF"/>
    <property type="match status" value="6"/>
</dbReference>
<feature type="region of interest" description="Disordered" evidence="10">
    <location>
        <begin position="665"/>
        <end position="773"/>
    </location>
</feature>
<evidence type="ECO:0000256" key="7">
    <source>
        <dbReference type="ARBA" id="ARBA00023136"/>
    </source>
</evidence>
<dbReference type="SUPFAM" id="SSF57184">
    <property type="entry name" value="Growth factor receptor domain"/>
    <property type="match status" value="1"/>
</dbReference>
<feature type="compositionally biased region" description="Low complexity" evidence="10">
    <location>
        <begin position="536"/>
        <end position="551"/>
    </location>
</feature>
<dbReference type="CDD" id="cd00054">
    <property type="entry name" value="EGF_CA"/>
    <property type="match status" value="1"/>
</dbReference>
<feature type="domain" description="EGF-like" evidence="12">
    <location>
        <begin position="914"/>
        <end position="956"/>
    </location>
</feature>
<dbReference type="GO" id="GO:0005886">
    <property type="term" value="C:plasma membrane"/>
    <property type="evidence" value="ECO:0007669"/>
    <property type="project" value="TreeGrafter"/>
</dbReference>
<feature type="compositionally biased region" description="Pro residues" evidence="10">
    <location>
        <begin position="552"/>
        <end position="563"/>
    </location>
</feature>
<comment type="caution">
    <text evidence="13">The sequence shown here is derived from an EMBL/GenBank/DDBJ whole genome shotgun (WGS) entry which is preliminary data.</text>
</comment>
<feature type="region of interest" description="Disordered" evidence="10">
    <location>
        <begin position="1791"/>
        <end position="1811"/>
    </location>
</feature>
<evidence type="ECO:0000256" key="6">
    <source>
        <dbReference type="ARBA" id="ARBA00022989"/>
    </source>
</evidence>
<evidence type="ECO:0000256" key="4">
    <source>
        <dbReference type="ARBA" id="ARBA00022729"/>
    </source>
</evidence>
<feature type="region of interest" description="Disordered" evidence="10">
    <location>
        <begin position="536"/>
        <end position="565"/>
    </location>
</feature>
<evidence type="ECO:0000256" key="5">
    <source>
        <dbReference type="ARBA" id="ARBA00022737"/>
    </source>
</evidence>
<keyword evidence="4" id="KW-0732">Signal</keyword>
<feature type="region of interest" description="Disordered" evidence="10">
    <location>
        <begin position="345"/>
        <end position="424"/>
    </location>
</feature>
<dbReference type="InterPro" id="IPR001881">
    <property type="entry name" value="EGF-like_Ca-bd_dom"/>
</dbReference>
<feature type="compositionally biased region" description="Pro residues" evidence="10">
    <location>
        <begin position="350"/>
        <end position="371"/>
    </location>
</feature>
<keyword evidence="5" id="KW-0677">Repeat</keyword>
<keyword evidence="6 11" id="KW-1133">Transmembrane helix</keyword>
<dbReference type="InterPro" id="IPR000742">
    <property type="entry name" value="EGF"/>
</dbReference>
<evidence type="ECO:0000256" key="10">
    <source>
        <dbReference type="SAM" id="MobiDB-lite"/>
    </source>
</evidence>
<dbReference type="PROSITE" id="PS01187">
    <property type="entry name" value="EGF_CA"/>
    <property type="match status" value="1"/>
</dbReference>
<evidence type="ECO:0000313" key="14">
    <source>
        <dbReference type="Proteomes" id="UP001190700"/>
    </source>
</evidence>
<dbReference type="InterPro" id="IPR049883">
    <property type="entry name" value="NOTCH1_EGF-like"/>
</dbReference>
<dbReference type="Proteomes" id="UP001190700">
    <property type="component" value="Unassembled WGS sequence"/>
</dbReference>
<feature type="compositionally biased region" description="Low complexity" evidence="10">
    <location>
        <begin position="372"/>
        <end position="382"/>
    </location>
</feature>
<accession>A0AAE0L7U8</accession>
<evidence type="ECO:0000256" key="8">
    <source>
        <dbReference type="ARBA" id="ARBA00023157"/>
    </source>
</evidence>
<keyword evidence="2 9" id="KW-0245">EGF-like domain</keyword>
<dbReference type="InterPro" id="IPR009030">
    <property type="entry name" value="Growth_fac_rcpt_cys_sf"/>
</dbReference>
<organism evidence="13 14">
    <name type="scientific">Cymbomonas tetramitiformis</name>
    <dbReference type="NCBI Taxonomy" id="36881"/>
    <lineage>
        <taxon>Eukaryota</taxon>
        <taxon>Viridiplantae</taxon>
        <taxon>Chlorophyta</taxon>
        <taxon>Pyramimonadophyceae</taxon>
        <taxon>Pyramimonadales</taxon>
        <taxon>Pyramimonadaceae</taxon>
        <taxon>Cymbomonas</taxon>
    </lineage>
</organism>
<evidence type="ECO:0000259" key="12">
    <source>
        <dbReference type="PROSITE" id="PS50026"/>
    </source>
</evidence>
<keyword evidence="8" id="KW-1015">Disulfide bond</keyword>
<keyword evidence="7 11" id="KW-0472">Membrane</keyword>
<dbReference type="GO" id="GO:0005261">
    <property type="term" value="F:monoatomic cation channel activity"/>
    <property type="evidence" value="ECO:0007669"/>
    <property type="project" value="TreeGrafter"/>
</dbReference>
<comment type="caution">
    <text evidence="9">Lacks conserved residue(s) required for the propagation of feature annotation.</text>
</comment>
<feature type="domain" description="EGF-like" evidence="12">
    <location>
        <begin position="1001"/>
        <end position="1043"/>
    </location>
</feature>
<dbReference type="InterPro" id="IPR018097">
    <property type="entry name" value="EGF_Ca-bd_CS"/>
</dbReference>
<dbReference type="PANTHER" id="PTHR46730">
    <property type="entry name" value="POLYCYSTIN-1"/>
    <property type="match status" value="1"/>
</dbReference>
<comment type="subcellular location">
    <subcellularLocation>
        <location evidence="1">Membrane</location>
    </subcellularLocation>
</comment>
<evidence type="ECO:0000313" key="13">
    <source>
        <dbReference type="EMBL" id="KAK3274984.1"/>
    </source>
</evidence>
<dbReference type="PANTHER" id="PTHR46730:SF1">
    <property type="entry name" value="PLAT DOMAIN-CONTAINING PROTEIN"/>
    <property type="match status" value="1"/>
</dbReference>
<dbReference type="SMART" id="SM00179">
    <property type="entry name" value="EGF_CA"/>
    <property type="match status" value="3"/>
</dbReference>
<evidence type="ECO:0000256" key="2">
    <source>
        <dbReference type="ARBA" id="ARBA00022536"/>
    </source>
</evidence>
<dbReference type="Pfam" id="PF02010">
    <property type="entry name" value="REJ"/>
    <property type="match status" value="1"/>
</dbReference>
<dbReference type="GO" id="GO:0006816">
    <property type="term" value="P:calcium ion transport"/>
    <property type="evidence" value="ECO:0007669"/>
    <property type="project" value="TreeGrafter"/>
</dbReference>
<dbReference type="PROSITE" id="PS50026">
    <property type="entry name" value="EGF_3"/>
    <property type="match status" value="2"/>
</dbReference>
<evidence type="ECO:0000256" key="9">
    <source>
        <dbReference type="PROSITE-ProRule" id="PRU00076"/>
    </source>
</evidence>
<dbReference type="InterPro" id="IPR002859">
    <property type="entry name" value="PKD/REJ-like"/>
</dbReference>
<proteinExistence type="predicted"/>
<keyword evidence="3 11" id="KW-0812">Transmembrane</keyword>
<protein>
    <recommendedName>
        <fullName evidence="12">EGF-like domain-containing protein</fullName>
    </recommendedName>
</protein>
<evidence type="ECO:0000256" key="1">
    <source>
        <dbReference type="ARBA" id="ARBA00004370"/>
    </source>
</evidence>